<evidence type="ECO:0000313" key="2">
    <source>
        <dbReference type="Proteomes" id="UP000238274"/>
    </source>
</evidence>
<accession>A0A2S4UWH2</accession>
<dbReference type="VEuPathDB" id="FungiDB:PSHT_12447"/>
<gene>
    <name evidence="1" type="ORF">PSHT_12447</name>
</gene>
<dbReference type="VEuPathDB" id="FungiDB:PSTT_01397"/>
<evidence type="ECO:0000313" key="1">
    <source>
        <dbReference type="EMBL" id="POW01618.1"/>
    </source>
</evidence>
<proteinExistence type="predicted"/>
<reference evidence="1 2" key="1">
    <citation type="submission" date="2017-12" db="EMBL/GenBank/DDBJ databases">
        <title>Gene loss provides genomic basis for host adaptation in cereal stripe rust fungi.</title>
        <authorList>
            <person name="Xia C."/>
        </authorList>
    </citation>
    <scope>NUCLEOTIDE SEQUENCE [LARGE SCALE GENOMIC DNA]</scope>
    <source>
        <strain evidence="1 2">93TX-2</strain>
    </source>
</reference>
<comment type="caution">
    <text evidence="1">The sequence shown here is derived from an EMBL/GenBank/DDBJ whole genome shotgun (WGS) entry which is preliminary data.</text>
</comment>
<organism evidence="1 2">
    <name type="scientific">Puccinia striiformis</name>
    <dbReference type="NCBI Taxonomy" id="27350"/>
    <lineage>
        <taxon>Eukaryota</taxon>
        <taxon>Fungi</taxon>
        <taxon>Dikarya</taxon>
        <taxon>Basidiomycota</taxon>
        <taxon>Pucciniomycotina</taxon>
        <taxon>Pucciniomycetes</taxon>
        <taxon>Pucciniales</taxon>
        <taxon>Pucciniaceae</taxon>
        <taxon>Puccinia</taxon>
    </lineage>
</organism>
<dbReference type="EMBL" id="PKSM01000228">
    <property type="protein sequence ID" value="POW01618.1"/>
    <property type="molecule type" value="Genomic_DNA"/>
</dbReference>
<sequence>MISGVKILPTQIIFSSSADGIHVSTLVEIACEAGVHDACGISANAEICGDKVLLEVVTTAKTTSSGIDDIWFQQHATIITVQLPQGKTQSLKSEPIAVKLRIQRKSIEALPLVFHHHISQLEESFRFWYTNLNSQDMYPWFLRCLFVVPGAPTTYLQAAVPYSSEVGPQEVHGSSADLANLV</sequence>
<dbReference type="Proteomes" id="UP000238274">
    <property type="component" value="Unassembled WGS sequence"/>
</dbReference>
<protein>
    <submittedName>
        <fullName evidence="1">Uncharacterized protein</fullName>
    </submittedName>
</protein>
<keyword evidence="2" id="KW-1185">Reference proteome</keyword>
<reference evidence="2" key="2">
    <citation type="journal article" date="2018" name="BMC Genomics">
        <title>Genomic insights into host adaptation between the wheat stripe rust pathogen (Puccinia striiformis f. sp. tritici) and the barley stripe rust pathogen (Puccinia striiformis f. sp. hordei).</title>
        <authorList>
            <person name="Xia C."/>
            <person name="Wang M."/>
            <person name="Yin C."/>
            <person name="Cornejo O.E."/>
            <person name="Hulbert S.H."/>
            <person name="Chen X."/>
        </authorList>
    </citation>
    <scope>NUCLEOTIDE SEQUENCE [LARGE SCALE GENOMIC DNA]</scope>
    <source>
        <strain evidence="2">93TX-2</strain>
    </source>
</reference>
<name>A0A2S4UWH2_9BASI</name>
<reference evidence="2" key="3">
    <citation type="journal article" date="2018" name="Mol. Plant Microbe Interact.">
        <title>Genome sequence resources for the wheat stripe rust pathogen (Puccinia striiformis f. sp. tritici) and the barley stripe rust pathogen (Puccinia striiformis f. sp. hordei).</title>
        <authorList>
            <person name="Xia C."/>
            <person name="Wang M."/>
            <person name="Yin C."/>
            <person name="Cornejo O.E."/>
            <person name="Hulbert S.H."/>
            <person name="Chen X."/>
        </authorList>
    </citation>
    <scope>NUCLEOTIDE SEQUENCE [LARGE SCALE GENOMIC DNA]</scope>
    <source>
        <strain evidence="2">93TX-2</strain>
    </source>
</reference>
<dbReference type="AlphaFoldDB" id="A0A2S4UWH2"/>